<sequence length="183" mass="19558">MSKDAAKVLDTHRKGLAVSANLSEAVSVDVLGKVLGARLTHAEKELDKVTLSSSSKLDYRLKHKNGMAIGVSVTRAAHTFQDIKGPNGCLRLARYIVQKKMNGVVKALASLEKPASCDAAIVHIWCASQTIASALQAEVDSFLCQKSDTATTNHFNNVKVVLTVADFGDVAIGHSYLFSGAYK</sequence>
<dbReference type="AlphaFoldDB" id="A0A7S0GQ89"/>
<accession>A0A7S0GQ89</accession>
<gene>
    <name evidence="1" type="ORF">LAMO00422_LOCUS1091</name>
</gene>
<organism evidence="1">
    <name type="scientific">Amorphochlora amoebiformis</name>
    <dbReference type="NCBI Taxonomy" id="1561963"/>
    <lineage>
        <taxon>Eukaryota</taxon>
        <taxon>Sar</taxon>
        <taxon>Rhizaria</taxon>
        <taxon>Cercozoa</taxon>
        <taxon>Chlorarachniophyceae</taxon>
        <taxon>Amorphochlora</taxon>
    </lineage>
</organism>
<evidence type="ECO:0000313" key="1">
    <source>
        <dbReference type="EMBL" id="CAD8430204.1"/>
    </source>
</evidence>
<proteinExistence type="predicted"/>
<protein>
    <submittedName>
        <fullName evidence="1">Uncharacterized protein</fullName>
    </submittedName>
</protein>
<name>A0A7S0GQ89_9EUKA</name>
<reference evidence="1" key="1">
    <citation type="submission" date="2021-01" db="EMBL/GenBank/DDBJ databases">
        <authorList>
            <person name="Corre E."/>
            <person name="Pelletier E."/>
            <person name="Niang G."/>
            <person name="Scheremetjew M."/>
            <person name="Finn R."/>
            <person name="Kale V."/>
            <person name="Holt S."/>
            <person name="Cochrane G."/>
            <person name="Meng A."/>
            <person name="Brown T."/>
            <person name="Cohen L."/>
        </authorList>
    </citation>
    <scope>NUCLEOTIDE SEQUENCE</scope>
    <source>
        <strain evidence="1">CCMP2058</strain>
    </source>
</reference>
<dbReference type="EMBL" id="HBEM01001515">
    <property type="protein sequence ID" value="CAD8430204.1"/>
    <property type="molecule type" value="Transcribed_RNA"/>
</dbReference>